<dbReference type="InterPro" id="IPR011332">
    <property type="entry name" value="Ribosomal_zn-bd"/>
</dbReference>
<proteinExistence type="inferred from homology"/>
<name>A0AAD5ZNX8_9POAL</name>
<dbReference type="GO" id="GO:0005840">
    <property type="term" value="C:ribosome"/>
    <property type="evidence" value="ECO:0007669"/>
    <property type="project" value="UniProtKB-KW"/>
</dbReference>
<evidence type="ECO:0000256" key="4">
    <source>
        <dbReference type="ARBA" id="ARBA00008373"/>
    </source>
</evidence>
<evidence type="ECO:0000313" key="13">
    <source>
        <dbReference type="EMBL" id="KAJ3701265.1"/>
    </source>
</evidence>
<dbReference type="Gene3D" id="4.10.1060.50">
    <property type="match status" value="1"/>
</dbReference>
<accession>A0AAD5ZNX8</accession>
<dbReference type="SUPFAM" id="SSF54236">
    <property type="entry name" value="Ubiquitin-like"/>
    <property type="match status" value="1"/>
</dbReference>
<evidence type="ECO:0000256" key="7">
    <source>
        <dbReference type="ARBA" id="ARBA00022499"/>
    </source>
</evidence>
<dbReference type="GO" id="GO:0005737">
    <property type="term" value="C:cytoplasm"/>
    <property type="evidence" value="ECO:0007669"/>
    <property type="project" value="UniProtKB-SubCell"/>
</dbReference>
<sequence>MQIFVKTQKKTFTLEVESTDTIDRVKDKIRHSEGIMPELQRLHSVKKQLEDGRTLANYKIQEGSTLYLAVRRWRRDWRLRYEHPELGALARRERVVKMICRKCYARLPPGSTSCRRKKCGGCNDLRRKHNGNCLWDHWQKYTWIPRQLEGHKW</sequence>
<dbReference type="EMBL" id="JAMRDG010000001">
    <property type="protein sequence ID" value="KAJ3701265.1"/>
    <property type="molecule type" value="Genomic_DNA"/>
</dbReference>
<dbReference type="InterPro" id="IPR050158">
    <property type="entry name" value="Ubiquitin_ubiquitin-like"/>
</dbReference>
<organism evidence="13 14">
    <name type="scientific">Rhynchospora tenuis</name>
    <dbReference type="NCBI Taxonomy" id="198213"/>
    <lineage>
        <taxon>Eukaryota</taxon>
        <taxon>Viridiplantae</taxon>
        <taxon>Streptophyta</taxon>
        <taxon>Embryophyta</taxon>
        <taxon>Tracheophyta</taxon>
        <taxon>Spermatophyta</taxon>
        <taxon>Magnoliopsida</taxon>
        <taxon>Liliopsida</taxon>
        <taxon>Poales</taxon>
        <taxon>Cyperaceae</taxon>
        <taxon>Cyperoideae</taxon>
        <taxon>Rhynchosporeae</taxon>
        <taxon>Rhynchospora</taxon>
    </lineage>
</organism>
<evidence type="ECO:0000313" key="14">
    <source>
        <dbReference type="Proteomes" id="UP001210211"/>
    </source>
</evidence>
<dbReference type="PANTHER" id="PTHR10666">
    <property type="entry name" value="UBIQUITIN"/>
    <property type="match status" value="1"/>
</dbReference>
<evidence type="ECO:0000256" key="8">
    <source>
        <dbReference type="ARBA" id="ARBA00022980"/>
    </source>
</evidence>
<dbReference type="FunFam" id="4.10.1060.50:FF:000001">
    <property type="entry name" value="ubiquitin-60S ribosomal protein L40"/>
    <property type="match status" value="1"/>
</dbReference>
<comment type="caution">
    <text evidence="13">The sequence shown here is derived from an EMBL/GenBank/DDBJ whole genome shotgun (WGS) entry which is preliminary data.</text>
</comment>
<gene>
    <name evidence="13" type="ORF">LUZ61_004970</name>
</gene>
<evidence type="ECO:0000256" key="3">
    <source>
        <dbReference type="ARBA" id="ARBA00004496"/>
    </source>
</evidence>
<evidence type="ECO:0000256" key="5">
    <source>
        <dbReference type="ARBA" id="ARBA00010570"/>
    </source>
</evidence>
<comment type="subunit">
    <text evidence="11">Part of the 60S ribosomal subunit.</text>
</comment>
<dbReference type="Pfam" id="PF00240">
    <property type="entry name" value="ubiquitin"/>
    <property type="match status" value="1"/>
</dbReference>
<comment type="subcellular location">
    <subcellularLocation>
        <location evidence="3">Cytoplasm</location>
    </subcellularLocation>
    <subcellularLocation>
        <location evidence="2">Nucleus</location>
    </subcellularLocation>
</comment>
<dbReference type="Proteomes" id="UP001210211">
    <property type="component" value="Unassembled WGS sequence"/>
</dbReference>
<dbReference type="SMART" id="SM01377">
    <property type="entry name" value="Ribosomal_L40e"/>
    <property type="match status" value="1"/>
</dbReference>
<dbReference type="InterPro" id="IPR000626">
    <property type="entry name" value="Ubiquitin-like_dom"/>
</dbReference>
<comment type="similarity">
    <text evidence="4">In the N-terminal section; belongs to the ubiquitin family.</text>
</comment>
<evidence type="ECO:0000259" key="12">
    <source>
        <dbReference type="PROSITE" id="PS50053"/>
    </source>
</evidence>
<dbReference type="AlphaFoldDB" id="A0AAD5ZNX8"/>
<evidence type="ECO:0000256" key="6">
    <source>
        <dbReference type="ARBA" id="ARBA00022490"/>
    </source>
</evidence>
<dbReference type="Pfam" id="PF01020">
    <property type="entry name" value="Ribosomal_L40e"/>
    <property type="match status" value="1"/>
</dbReference>
<keyword evidence="10" id="KW-0687">Ribonucleoprotein</keyword>
<comment type="similarity">
    <text evidence="5">In the C-terminal section; belongs to the eukaryotic ribosomal protein eL40 family.</text>
</comment>
<evidence type="ECO:0000256" key="2">
    <source>
        <dbReference type="ARBA" id="ARBA00004123"/>
    </source>
</evidence>
<dbReference type="GO" id="GO:0005634">
    <property type="term" value="C:nucleus"/>
    <property type="evidence" value="ECO:0007669"/>
    <property type="project" value="UniProtKB-SubCell"/>
</dbReference>
<keyword evidence="7" id="KW-1017">Isopeptide bond</keyword>
<dbReference type="SMART" id="SM00213">
    <property type="entry name" value="UBQ"/>
    <property type="match status" value="1"/>
</dbReference>
<dbReference type="GO" id="GO:0003735">
    <property type="term" value="F:structural constituent of ribosome"/>
    <property type="evidence" value="ECO:0007669"/>
    <property type="project" value="InterPro"/>
</dbReference>
<keyword evidence="14" id="KW-1185">Reference proteome</keyword>
<keyword evidence="9" id="KW-0539">Nucleus</keyword>
<keyword evidence="8" id="KW-0689">Ribosomal protein</keyword>
<dbReference type="InterPro" id="IPR019956">
    <property type="entry name" value="Ubiquitin_dom"/>
</dbReference>
<dbReference type="PRINTS" id="PR00348">
    <property type="entry name" value="UBIQUITIN"/>
</dbReference>
<dbReference type="GO" id="GO:1990904">
    <property type="term" value="C:ribonucleoprotein complex"/>
    <property type="evidence" value="ECO:0007669"/>
    <property type="project" value="UniProtKB-KW"/>
</dbReference>
<dbReference type="InterPro" id="IPR029071">
    <property type="entry name" value="Ubiquitin-like_domsf"/>
</dbReference>
<comment type="function">
    <text evidence="1">Component of the 60S subunit of the ribosome.</text>
</comment>
<dbReference type="PROSITE" id="PS50053">
    <property type="entry name" value="UBIQUITIN_2"/>
    <property type="match status" value="1"/>
</dbReference>
<dbReference type="SUPFAM" id="SSF57829">
    <property type="entry name" value="Zn-binding ribosomal proteins"/>
    <property type="match status" value="1"/>
</dbReference>
<dbReference type="Gene3D" id="3.10.20.90">
    <property type="entry name" value="Phosphatidylinositol 3-kinase Catalytic Subunit, Chain A, domain 1"/>
    <property type="match status" value="1"/>
</dbReference>
<feature type="domain" description="Ubiquitin-like" evidence="12">
    <location>
        <begin position="1"/>
        <end position="72"/>
    </location>
</feature>
<protein>
    <recommendedName>
        <fullName evidence="12">Ubiquitin-like domain-containing protein</fullName>
    </recommendedName>
</protein>
<dbReference type="InterPro" id="IPR001975">
    <property type="entry name" value="Ribosomal_eL40_dom"/>
</dbReference>
<dbReference type="GO" id="GO:0003729">
    <property type="term" value="F:mRNA binding"/>
    <property type="evidence" value="ECO:0007669"/>
    <property type="project" value="UniProtKB-ARBA"/>
</dbReference>
<reference evidence="13 14" key="1">
    <citation type="journal article" date="2022" name="Cell">
        <title>Repeat-based holocentromeres influence genome architecture and karyotype evolution.</title>
        <authorList>
            <person name="Hofstatter P.G."/>
            <person name="Thangavel G."/>
            <person name="Lux T."/>
            <person name="Neumann P."/>
            <person name="Vondrak T."/>
            <person name="Novak P."/>
            <person name="Zhang M."/>
            <person name="Costa L."/>
            <person name="Castellani M."/>
            <person name="Scott A."/>
            <person name="Toegelov H."/>
            <person name="Fuchs J."/>
            <person name="Mata-Sucre Y."/>
            <person name="Dias Y."/>
            <person name="Vanzela A.L.L."/>
            <person name="Huettel B."/>
            <person name="Almeida C.C.S."/>
            <person name="Simkova H."/>
            <person name="Souza G."/>
            <person name="Pedrosa-Harand A."/>
            <person name="Macas J."/>
            <person name="Mayer K.F.X."/>
            <person name="Houben A."/>
            <person name="Marques A."/>
        </authorList>
    </citation>
    <scope>NUCLEOTIDE SEQUENCE [LARGE SCALE GENOMIC DNA]</scope>
    <source>
        <strain evidence="13">RhyTen1mFocal</strain>
    </source>
</reference>
<dbReference type="InterPro" id="IPR038587">
    <property type="entry name" value="Ribosomal_eL40_sf"/>
</dbReference>
<dbReference type="GO" id="GO:0006412">
    <property type="term" value="P:translation"/>
    <property type="evidence" value="ECO:0007669"/>
    <property type="project" value="InterPro"/>
</dbReference>
<keyword evidence="6" id="KW-0963">Cytoplasm</keyword>
<evidence type="ECO:0000256" key="11">
    <source>
        <dbReference type="ARBA" id="ARBA00035124"/>
    </source>
</evidence>
<evidence type="ECO:0000256" key="10">
    <source>
        <dbReference type="ARBA" id="ARBA00023274"/>
    </source>
</evidence>
<evidence type="ECO:0000256" key="1">
    <source>
        <dbReference type="ARBA" id="ARBA00002241"/>
    </source>
</evidence>
<evidence type="ECO:0000256" key="9">
    <source>
        <dbReference type="ARBA" id="ARBA00023242"/>
    </source>
</evidence>